<reference evidence="3" key="1">
    <citation type="submission" date="2017-02" db="UniProtKB">
        <authorList>
            <consortium name="WormBaseParasite"/>
        </authorList>
    </citation>
    <scope>IDENTIFICATION</scope>
</reference>
<name>A0A0R3QKS5_9BILA</name>
<dbReference type="InterPro" id="IPR019375">
    <property type="entry name" value="Ribosomal_bS1m"/>
</dbReference>
<dbReference type="WBParaSite" id="BTMF_0000824701-mRNA-1">
    <property type="protein sequence ID" value="BTMF_0000824701-mRNA-1"/>
    <property type="gene ID" value="BTMF_0000824701"/>
</dbReference>
<dbReference type="Proteomes" id="UP000280834">
    <property type="component" value="Unassembled WGS sequence"/>
</dbReference>
<reference evidence="1 2" key="2">
    <citation type="submission" date="2018-11" db="EMBL/GenBank/DDBJ databases">
        <authorList>
            <consortium name="Pathogen Informatics"/>
        </authorList>
    </citation>
    <scope>NUCLEOTIDE SEQUENCE [LARGE SCALE GENOMIC DNA]</scope>
</reference>
<dbReference type="PANTHER" id="PTHR13447">
    <property type="entry name" value="MITOCHONDRIAL 28S RIBOSOMAL PROTEIN S28"/>
    <property type="match status" value="1"/>
</dbReference>
<protein>
    <submittedName>
        <fullName evidence="3">S1 motif domain-containing protein</fullName>
    </submittedName>
</protein>
<sequence length="209" mass="23928">MFSMQVRFLQSFNCLKRIGCWRDSSGTSSSQAIPSTSSSILSDEQQQYKGKIMNENEIKEDRKRFAELFRCSKFVQLGDFEGRIVIGEIVRRIADDLYIDIGLKFNTVCKAPVMKNESYKIGAKVLLRLHDPELSELFLGSTKELTLLEADATLLGLYRPRSDESIQTSFLESMEKEGIVICIFFFFFNSNYCLLLQNMFCFCSISSDS</sequence>
<evidence type="ECO:0000313" key="3">
    <source>
        <dbReference type="WBParaSite" id="BTMF_0000824701-mRNA-1"/>
    </source>
</evidence>
<organism evidence="3">
    <name type="scientific">Brugia timori</name>
    <dbReference type="NCBI Taxonomy" id="42155"/>
    <lineage>
        <taxon>Eukaryota</taxon>
        <taxon>Metazoa</taxon>
        <taxon>Ecdysozoa</taxon>
        <taxon>Nematoda</taxon>
        <taxon>Chromadorea</taxon>
        <taxon>Rhabditida</taxon>
        <taxon>Spirurina</taxon>
        <taxon>Spiruromorpha</taxon>
        <taxon>Filarioidea</taxon>
        <taxon>Onchocercidae</taxon>
        <taxon>Brugia</taxon>
    </lineage>
</organism>
<dbReference type="Pfam" id="PF10246">
    <property type="entry name" value="MRP-S35"/>
    <property type="match status" value="1"/>
</dbReference>
<gene>
    <name evidence="1" type="ORF">BTMF_LOCUS6314</name>
</gene>
<proteinExistence type="predicted"/>
<dbReference type="AlphaFoldDB" id="A0A0R3QKS5"/>
<evidence type="ECO:0000313" key="1">
    <source>
        <dbReference type="EMBL" id="VDO21436.1"/>
    </source>
</evidence>
<dbReference type="STRING" id="42155.A0A0R3QKS5"/>
<keyword evidence="2" id="KW-1185">Reference proteome</keyword>
<accession>A0A0R3QKS5</accession>
<evidence type="ECO:0000313" key="2">
    <source>
        <dbReference type="Proteomes" id="UP000280834"/>
    </source>
</evidence>
<dbReference type="PANTHER" id="PTHR13447:SF2">
    <property type="entry name" value="SMALL RIBOSOMAL SUBUNIT PROTEIN BS1M"/>
    <property type="match status" value="1"/>
</dbReference>
<dbReference type="GO" id="GO:0005763">
    <property type="term" value="C:mitochondrial small ribosomal subunit"/>
    <property type="evidence" value="ECO:0007669"/>
    <property type="project" value="TreeGrafter"/>
</dbReference>
<dbReference type="EMBL" id="UZAG01015556">
    <property type="protein sequence ID" value="VDO21436.1"/>
    <property type="molecule type" value="Genomic_DNA"/>
</dbReference>